<dbReference type="EMBL" id="JTHE02000003">
    <property type="protein sequence ID" value="NEV68141.1"/>
    <property type="molecule type" value="Genomic_DNA"/>
</dbReference>
<reference evidence="3" key="2">
    <citation type="journal article" date="2015" name="Genome Announc.">
        <title>Draft Genome Sequence of Filamentous Marine Cyanobacterium Lyngbya confervoides Strain BDU141951.</title>
        <authorList>
            <person name="Chandrababunaidu M.M."/>
            <person name="Sen D."/>
            <person name="Tripathy S."/>
        </authorList>
    </citation>
    <scope>NUCLEOTIDE SEQUENCE</scope>
    <source>
        <strain evidence="3">BDU141951</strain>
    </source>
</reference>
<dbReference type="PROSITE" id="PS50977">
    <property type="entry name" value="HTH_TETR_2"/>
    <property type="match status" value="1"/>
</dbReference>
<accession>A0A0C1UQP4</accession>
<dbReference type="SUPFAM" id="SSF46689">
    <property type="entry name" value="Homeodomain-like"/>
    <property type="match status" value="1"/>
</dbReference>
<dbReference type="SUPFAM" id="SSF56349">
    <property type="entry name" value="DNA breaking-rejoining enzymes"/>
    <property type="match status" value="1"/>
</dbReference>
<dbReference type="PANTHER" id="PTHR30055:SF226">
    <property type="entry name" value="HTH-TYPE TRANSCRIPTIONAL REGULATOR PKSA"/>
    <property type="match status" value="1"/>
</dbReference>
<gene>
    <name evidence="3" type="ORF">QQ91_013570</name>
</gene>
<reference evidence="3" key="3">
    <citation type="submission" date="2020-02" db="EMBL/GenBank/DDBJ databases">
        <authorList>
            <person name="Sarangi A.N."/>
            <person name="Ghosh S."/>
            <person name="Mukherjee M."/>
            <person name="Tripathy S."/>
        </authorList>
    </citation>
    <scope>NUCLEOTIDE SEQUENCE</scope>
    <source>
        <strain evidence="3">BDU141951</strain>
    </source>
</reference>
<dbReference type="InterPro" id="IPR050109">
    <property type="entry name" value="HTH-type_TetR-like_transc_reg"/>
</dbReference>
<dbReference type="PRINTS" id="PR00455">
    <property type="entry name" value="HTHTETR"/>
</dbReference>
<dbReference type="PANTHER" id="PTHR30055">
    <property type="entry name" value="HTH-TYPE TRANSCRIPTIONAL REGULATOR RUTR"/>
    <property type="match status" value="1"/>
</dbReference>
<dbReference type="InterPro" id="IPR009057">
    <property type="entry name" value="Homeodomain-like_sf"/>
</dbReference>
<dbReference type="Gene3D" id="1.10.357.10">
    <property type="entry name" value="Tetracycline Repressor, domain 2"/>
    <property type="match status" value="1"/>
</dbReference>
<dbReference type="InterPro" id="IPR013762">
    <property type="entry name" value="Integrase-like_cat_sf"/>
</dbReference>
<keyword evidence="2" id="KW-0233">DNA recombination</keyword>
<dbReference type="GO" id="GO:0000976">
    <property type="term" value="F:transcription cis-regulatory region binding"/>
    <property type="evidence" value="ECO:0007669"/>
    <property type="project" value="TreeGrafter"/>
</dbReference>
<dbReference type="GO" id="GO:0015074">
    <property type="term" value="P:DNA integration"/>
    <property type="evidence" value="ECO:0007669"/>
    <property type="project" value="InterPro"/>
</dbReference>
<dbReference type="Pfam" id="PF00440">
    <property type="entry name" value="TetR_N"/>
    <property type="match status" value="1"/>
</dbReference>
<evidence type="ECO:0000256" key="1">
    <source>
        <dbReference type="ARBA" id="ARBA00023125"/>
    </source>
</evidence>
<protein>
    <submittedName>
        <fullName evidence="3">TetR/AcrR family transcriptional regulator</fullName>
    </submittedName>
</protein>
<dbReference type="InterPro" id="IPR001647">
    <property type="entry name" value="HTH_TetR"/>
</dbReference>
<dbReference type="GO" id="GO:0006310">
    <property type="term" value="P:DNA recombination"/>
    <property type="evidence" value="ECO:0007669"/>
    <property type="project" value="UniProtKB-KW"/>
</dbReference>
<dbReference type="GO" id="GO:0003700">
    <property type="term" value="F:DNA-binding transcription factor activity"/>
    <property type="evidence" value="ECO:0007669"/>
    <property type="project" value="TreeGrafter"/>
</dbReference>
<comment type="caution">
    <text evidence="3">The sequence shown here is derived from an EMBL/GenBank/DDBJ whole genome shotgun (WGS) entry which is preliminary data.</text>
</comment>
<proteinExistence type="predicted"/>
<sequence>MAKSSRESLIQAALQLFLAQGVSQTTTRQIADLAGVNEVTLFRNFGNKYGLLQAVLTAAPTFRNLGEGLMEQTIATSDRHQTLKTYAGECLAALEQAPAFVRSLIGEAGQFPDDNRQALGQRIQEASQYVAQYLEHTMPNRHFAAGQLSGYLGALLVGYVVIESTSDGHGLWANRENFLDGLVGLLLGETFANQANGATPLTPTPVQDLPAPWVHQILAQAKAVNAQDYALAYLLLAAGLEPAEVVALTRSQHLSAKTQHTLQVGDRQVPINQWIWGKRYGSYTSNPLTKWLKSRKDESPWLFIKTDEEPVAFSVEDIVEKWAAWVHDLSLPSLSQPEQAKSTWCVEMLTRGMTVENLSLLSGLSPAQLQPYVQRAREKAALEQARELDQK</sequence>
<evidence type="ECO:0000256" key="2">
    <source>
        <dbReference type="ARBA" id="ARBA00023172"/>
    </source>
</evidence>
<organism evidence="3">
    <name type="scientific">Lyngbya confervoides BDU141951</name>
    <dbReference type="NCBI Taxonomy" id="1574623"/>
    <lineage>
        <taxon>Bacteria</taxon>
        <taxon>Bacillati</taxon>
        <taxon>Cyanobacteriota</taxon>
        <taxon>Cyanophyceae</taxon>
        <taxon>Oscillatoriophycideae</taxon>
        <taxon>Oscillatoriales</taxon>
        <taxon>Microcoleaceae</taxon>
        <taxon>Lyngbya</taxon>
    </lineage>
</organism>
<dbReference type="InterPro" id="IPR011010">
    <property type="entry name" value="DNA_brk_join_enz"/>
</dbReference>
<evidence type="ECO:0000313" key="3">
    <source>
        <dbReference type="EMBL" id="NEV68141.1"/>
    </source>
</evidence>
<dbReference type="Gene3D" id="1.10.443.10">
    <property type="entry name" value="Intergrase catalytic core"/>
    <property type="match status" value="1"/>
</dbReference>
<dbReference type="AlphaFoldDB" id="A0A0C1UQP4"/>
<keyword evidence="1" id="KW-0238">DNA-binding</keyword>
<name>A0A0C1UQP4_9CYAN</name>
<reference evidence="3" key="1">
    <citation type="submission" date="2014-11" db="EMBL/GenBank/DDBJ databases">
        <authorList>
            <person name="Malar M.C."/>
            <person name="Sen D."/>
            <person name="Tripathy S."/>
        </authorList>
    </citation>
    <scope>NUCLEOTIDE SEQUENCE</scope>
    <source>
        <strain evidence="3">BDU141951</strain>
    </source>
</reference>